<dbReference type="RefSeq" id="WP_188725838.1">
    <property type="nucleotide sequence ID" value="NZ_BMJD01000060.1"/>
</dbReference>
<reference evidence="2" key="1">
    <citation type="journal article" date="2014" name="Int. J. Syst. Evol. Microbiol.">
        <title>Complete genome sequence of Corynebacterium casei LMG S-19264T (=DSM 44701T), isolated from a smear-ripened cheese.</title>
        <authorList>
            <consortium name="US DOE Joint Genome Institute (JGI-PGF)"/>
            <person name="Walter F."/>
            <person name="Albersmeier A."/>
            <person name="Kalinowski J."/>
            <person name="Ruckert C."/>
        </authorList>
    </citation>
    <scope>NUCLEOTIDE SEQUENCE</scope>
    <source>
        <strain evidence="2">CGMCC 1.15454</strain>
    </source>
</reference>
<accession>A0A9W5X7K3</accession>
<dbReference type="AlphaFoldDB" id="A0A9W5X7K3"/>
<sequence length="271" mass="30640">MSGLEGKQIGIAASRKANIIAKMIQQCGGTPYYFPIQGEQVLNNETSIQNVKELLMTPFDVALLTTGVGMETLEEAALHLNEHERFIQKLANTKLVVRGSKTVKWLKKHSLTATYVSPDGTMNGLLTVLPTDQDLDDRKRLFLQAYNQDDVELKVQLEAYGYSVYLAKPYQYKQPDVNTVHLLWQWINERSLDSVIFTSKTQVQNLFQAKQNIDAVFPEDVLAVAVGNVTAQELANHHVSRIFYPGKPKMGTMMVELERYFARNETKDADK</sequence>
<name>A0A9W5X7K3_9BACI</name>
<dbReference type="GO" id="GO:0004852">
    <property type="term" value="F:uroporphyrinogen-III synthase activity"/>
    <property type="evidence" value="ECO:0007669"/>
    <property type="project" value="InterPro"/>
</dbReference>
<dbReference type="Gene3D" id="3.40.50.10090">
    <property type="match status" value="2"/>
</dbReference>
<reference evidence="2" key="2">
    <citation type="submission" date="2020-09" db="EMBL/GenBank/DDBJ databases">
        <authorList>
            <person name="Sun Q."/>
            <person name="Zhou Y."/>
        </authorList>
    </citation>
    <scope>NUCLEOTIDE SEQUENCE</scope>
    <source>
        <strain evidence="2">CGMCC 1.15454</strain>
    </source>
</reference>
<dbReference type="InterPro" id="IPR039793">
    <property type="entry name" value="UROS/Hem4"/>
</dbReference>
<dbReference type="SUPFAM" id="SSF69618">
    <property type="entry name" value="HemD-like"/>
    <property type="match status" value="1"/>
</dbReference>
<evidence type="ECO:0000259" key="1">
    <source>
        <dbReference type="Pfam" id="PF02602"/>
    </source>
</evidence>
<dbReference type="Pfam" id="PF02602">
    <property type="entry name" value="HEM4"/>
    <property type="match status" value="1"/>
</dbReference>
<dbReference type="CDD" id="cd06578">
    <property type="entry name" value="HemD"/>
    <property type="match status" value="1"/>
</dbReference>
<feature type="domain" description="Tetrapyrrole biosynthesis uroporphyrinogen III synthase" evidence="1">
    <location>
        <begin position="21"/>
        <end position="253"/>
    </location>
</feature>
<evidence type="ECO:0000313" key="3">
    <source>
        <dbReference type="Proteomes" id="UP000621492"/>
    </source>
</evidence>
<dbReference type="InterPro" id="IPR036108">
    <property type="entry name" value="4pyrrol_syn_uPrphyn_synt_sf"/>
</dbReference>
<dbReference type="EMBL" id="BMJD01000060">
    <property type="protein sequence ID" value="GGB60463.1"/>
    <property type="molecule type" value="Genomic_DNA"/>
</dbReference>
<dbReference type="GO" id="GO:0006780">
    <property type="term" value="P:uroporphyrinogen III biosynthetic process"/>
    <property type="evidence" value="ECO:0007669"/>
    <property type="project" value="InterPro"/>
</dbReference>
<gene>
    <name evidence="2" type="ORF">GCM10011409_42290</name>
</gene>
<dbReference type="Proteomes" id="UP000621492">
    <property type="component" value="Unassembled WGS sequence"/>
</dbReference>
<dbReference type="NCBIfam" id="NF004584">
    <property type="entry name" value="PRK05928.2-1"/>
    <property type="match status" value="1"/>
</dbReference>
<dbReference type="PANTHER" id="PTHR40082:SF1">
    <property type="entry name" value="BLR5956 PROTEIN"/>
    <property type="match status" value="1"/>
</dbReference>
<proteinExistence type="predicted"/>
<dbReference type="PANTHER" id="PTHR40082">
    <property type="entry name" value="BLR5956 PROTEIN"/>
    <property type="match status" value="1"/>
</dbReference>
<dbReference type="InterPro" id="IPR003754">
    <property type="entry name" value="4pyrrol_synth_uPrphyn_synth"/>
</dbReference>
<comment type="caution">
    <text evidence="2">The sequence shown here is derived from an EMBL/GenBank/DDBJ whole genome shotgun (WGS) entry which is preliminary data.</text>
</comment>
<keyword evidence="3" id="KW-1185">Reference proteome</keyword>
<protein>
    <recommendedName>
        <fullName evidence="1">Tetrapyrrole biosynthesis uroporphyrinogen III synthase domain-containing protein</fullName>
    </recommendedName>
</protein>
<organism evidence="2 3">
    <name type="scientific">Lentibacillus populi</name>
    <dbReference type="NCBI Taxonomy" id="1827502"/>
    <lineage>
        <taxon>Bacteria</taxon>
        <taxon>Bacillati</taxon>
        <taxon>Bacillota</taxon>
        <taxon>Bacilli</taxon>
        <taxon>Bacillales</taxon>
        <taxon>Bacillaceae</taxon>
        <taxon>Lentibacillus</taxon>
    </lineage>
</organism>
<evidence type="ECO:0000313" key="2">
    <source>
        <dbReference type="EMBL" id="GGB60463.1"/>
    </source>
</evidence>